<dbReference type="Proteomes" id="UP000002383">
    <property type="component" value="Chromosome"/>
</dbReference>
<keyword evidence="2" id="KW-0812">Transmembrane</keyword>
<dbReference type="InterPro" id="IPR007452">
    <property type="entry name" value="TamB_C"/>
</dbReference>
<comment type="subcellular location">
    <subcellularLocation>
        <location evidence="1">Membrane</location>
        <topology evidence="1">Single-pass membrane protein</topology>
    </subcellularLocation>
</comment>
<evidence type="ECO:0000313" key="7">
    <source>
        <dbReference type="Proteomes" id="UP000002383"/>
    </source>
</evidence>
<sequence precursor="true">MLRRVLFGALIAFIMLATLLTVLLGTEPGTRWVIHQGSALAPGELRIEQVEGTLLRGVTLQGIRFEDESASASLERLEIRINANALFLARLAITRLELHGLDLHTRPDPDPAPAEPFQIPEAIRLPLAIDLSPAHFTDLRLSFGDADPLVIHEIHLAASADRDAARIRTLTVDAVDFDLDLSARAGLALPYPMQAELAWRVRLPEAAALGLDAEEASGRVRIEGDLERLTLSHGIEAPLRLSGEGEFHTLLNTPAWDLAHHWEAFTWQVPEQGPIAVEAGRLLSTGNLDDHRLELHTTVTPLDYPAQRIELTGRGDAEHLAELSLAISGEVGRLGLAGSARWLPLPAWDLAVTGRDLDPGQASPELPGRLDLDTRVSGALDADGLLSLDLQDLDLSGMLRGETLRLSGEARLRDTELSIPGLTLSVDGGRLTLEGIGGWAPQPHWDLRLAARDLDPGPWLEDWPGRLDLDLSAAGRLEADLAVHGEVRLTRLQGQLAGHRVSGRGEAALQGHGLSTPGLHLEVDAARLSVTGEAHWSPELRWNLRLSGDDLDPGLIDPRLAGRLNLRAATEGRLDAETGAAASLELERLDGRLRDYPVSARGSARVSEGRRLTTPGLEARLGANRLELRGEAALDAADLHYRLDAPELSALWPGLRGRLTGQGRLAGHWQRPDLDLSLEGAELGFETWSLQRLALEARGGLEPQRPLVLNLVVNDISLDDDTLVENLLLSGRGHAENHELNLSARTREGDLGLGLRGRLTEAPGWAGRITRLNLSETRLGTWTLDGRPALEADAEHARLAPLCLTQEAARLCLEADRTPATGLQARLDLDDLSLAWLADVLPENLELEGRIEASARLALLDTLSVELQAGAPQTQMHVLLPDGDRETIPFRDLNLAASLSDGRLDASTSLAFLEAGQASARLTAIPERGTHRLDGQARADLTELRWLEIFAPQVRDPRGRLQADLALTGTLADPEFRGRVNLAEGRMLIPDAGLELTDLNLQAAADGLDRLSLDGRVRSGPGELRLGGELGLADTGEPWANLTLAGERFQALRLPEAQVFISPDLAMALAGREIRLTGSLAVPEASIELRELPEQAVSVSRDEVIVDADAPAEPPLEIHSRVSVTLGERVSLSGFGLSARLEGQLDVEDSPARPTRVEGEIRILDGRYRAYGQNLIVERGVLVFQGPADNPGLDIRAVRRVPAHDVTAGLAIGGTLQDPRSRVFSTPAMEDSEAMSFLLTGRPLSGASESDANVLAAAITSFGLEQGGMMTQQIGQAVGLDEFTVDAEGDLDQSALMMGKYLSARLYVRYSVGLFERASSLMLRYTLTRSLSLETQTSGEAQSMDLIYRRER</sequence>
<dbReference type="HOGENOM" id="CLU_002338_2_1_6"/>
<evidence type="ECO:0000256" key="3">
    <source>
        <dbReference type="ARBA" id="ARBA00022989"/>
    </source>
</evidence>
<dbReference type="KEGG" id="tgr:Tgr7_0447"/>
<dbReference type="GO" id="GO:0005886">
    <property type="term" value="C:plasma membrane"/>
    <property type="evidence" value="ECO:0007669"/>
    <property type="project" value="InterPro"/>
</dbReference>
<organism evidence="6 7">
    <name type="scientific">Thioalkalivibrio sulfidiphilus (strain HL-EbGR7)</name>
    <dbReference type="NCBI Taxonomy" id="396588"/>
    <lineage>
        <taxon>Bacteria</taxon>
        <taxon>Pseudomonadati</taxon>
        <taxon>Pseudomonadota</taxon>
        <taxon>Gammaproteobacteria</taxon>
        <taxon>Chromatiales</taxon>
        <taxon>Ectothiorhodospiraceae</taxon>
        <taxon>Thioalkalivibrio</taxon>
    </lineage>
</organism>
<dbReference type="OrthoDB" id="5555605at2"/>
<dbReference type="EMBL" id="CP001339">
    <property type="protein sequence ID" value="ACL71545.1"/>
    <property type="molecule type" value="Genomic_DNA"/>
</dbReference>
<keyword evidence="7" id="KW-1185">Reference proteome</keyword>
<protein>
    <recommendedName>
        <fullName evidence="5">Translocation and assembly module TamB C-terminal domain-containing protein</fullName>
    </recommendedName>
</protein>
<evidence type="ECO:0000256" key="1">
    <source>
        <dbReference type="ARBA" id="ARBA00004167"/>
    </source>
</evidence>
<evidence type="ECO:0000313" key="6">
    <source>
        <dbReference type="EMBL" id="ACL71545.1"/>
    </source>
</evidence>
<evidence type="ECO:0000256" key="4">
    <source>
        <dbReference type="ARBA" id="ARBA00023136"/>
    </source>
</evidence>
<keyword evidence="4" id="KW-0472">Membrane</keyword>
<evidence type="ECO:0000259" key="5">
    <source>
        <dbReference type="Pfam" id="PF04357"/>
    </source>
</evidence>
<dbReference type="PANTHER" id="PTHR36985:SF1">
    <property type="entry name" value="TRANSLOCATION AND ASSEMBLY MODULE SUBUNIT TAMB"/>
    <property type="match status" value="1"/>
</dbReference>
<dbReference type="RefSeq" id="WP_012637034.1">
    <property type="nucleotide sequence ID" value="NC_011901.1"/>
</dbReference>
<keyword evidence="3" id="KW-1133">Transmembrane helix</keyword>
<name>B8GL27_THISH</name>
<evidence type="ECO:0000256" key="2">
    <source>
        <dbReference type="ARBA" id="ARBA00022692"/>
    </source>
</evidence>
<reference evidence="6 7" key="1">
    <citation type="journal article" date="2011" name="Stand. Genomic Sci.">
        <title>Complete genome sequence of 'Thioalkalivibrio sulfidophilus' HL-EbGr7.</title>
        <authorList>
            <person name="Muyzer G."/>
            <person name="Sorokin D.Y."/>
            <person name="Mavromatis K."/>
            <person name="Lapidus A."/>
            <person name="Clum A."/>
            <person name="Ivanova N."/>
            <person name="Pati A."/>
            <person name="d'Haeseleer P."/>
            <person name="Woyke T."/>
            <person name="Kyrpides N.C."/>
        </authorList>
    </citation>
    <scope>NUCLEOTIDE SEQUENCE [LARGE SCALE GENOMIC DNA]</scope>
    <source>
        <strain evidence="6 7">HL-EbGR7</strain>
    </source>
</reference>
<dbReference type="STRING" id="396588.Tgr7_0447"/>
<gene>
    <name evidence="6" type="ordered locus">Tgr7_0447</name>
</gene>
<proteinExistence type="predicted"/>
<dbReference type="eggNOG" id="COG2911">
    <property type="taxonomic scope" value="Bacteria"/>
</dbReference>
<dbReference type="GO" id="GO:0097347">
    <property type="term" value="C:TAM protein secretion complex"/>
    <property type="evidence" value="ECO:0007669"/>
    <property type="project" value="TreeGrafter"/>
</dbReference>
<dbReference type="Pfam" id="PF04357">
    <property type="entry name" value="TamB"/>
    <property type="match status" value="1"/>
</dbReference>
<dbReference type="PANTHER" id="PTHR36985">
    <property type="entry name" value="TRANSLOCATION AND ASSEMBLY MODULE SUBUNIT TAMB"/>
    <property type="match status" value="1"/>
</dbReference>
<accession>B8GL27</accession>
<feature type="domain" description="Translocation and assembly module TamB C-terminal" evidence="5">
    <location>
        <begin position="1019"/>
        <end position="1351"/>
    </location>
</feature>
<dbReference type="GO" id="GO:0009306">
    <property type="term" value="P:protein secretion"/>
    <property type="evidence" value="ECO:0007669"/>
    <property type="project" value="InterPro"/>
</dbReference>